<gene>
    <name evidence="1" type="ORF">MASS_3210</name>
</gene>
<dbReference type="KEGG" id="mabb:MASS_3210"/>
<organism evidence="1 2">
    <name type="scientific">Mycobacteroides abscessus subsp. bolletii 50594</name>
    <dbReference type="NCBI Taxonomy" id="1303024"/>
    <lineage>
        <taxon>Bacteria</taxon>
        <taxon>Bacillati</taxon>
        <taxon>Actinomycetota</taxon>
        <taxon>Actinomycetes</taxon>
        <taxon>Mycobacteriales</taxon>
        <taxon>Mycobacteriaceae</taxon>
        <taxon>Mycobacteroides</taxon>
        <taxon>Mycobacteroides abscessus</taxon>
    </lineage>
</organism>
<dbReference type="Proteomes" id="UP000013961">
    <property type="component" value="Chromosome"/>
</dbReference>
<protein>
    <submittedName>
        <fullName evidence="1">Uncharacterized protein</fullName>
    </submittedName>
</protein>
<proteinExistence type="predicted"/>
<reference evidence="1 2" key="1">
    <citation type="journal article" date="2013" name="Genome Announc.">
        <title>Complete Genome Sequence of Mycobacterium massiliense Clinical Strain Asan 50594, Belonging to the Type II Genotype.</title>
        <authorList>
            <person name="Kim B.J."/>
            <person name="Kim B.R."/>
            <person name="Hong S.H."/>
            <person name="Seok S.H."/>
            <person name="Kook Y.H."/>
            <person name="Kim B.J."/>
        </authorList>
    </citation>
    <scope>NUCLEOTIDE SEQUENCE [LARGE SCALE GENOMIC DNA]</scope>
    <source>
        <strain evidence="1 2">50594</strain>
    </source>
</reference>
<evidence type="ECO:0000313" key="2">
    <source>
        <dbReference type="Proteomes" id="UP000013961"/>
    </source>
</evidence>
<dbReference type="AlphaFoldDB" id="A0AB33ADC9"/>
<dbReference type="EMBL" id="CP004374">
    <property type="protein sequence ID" value="AGM29812.1"/>
    <property type="molecule type" value="Genomic_DNA"/>
</dbReference>
<accession>A0AB33ADC9</accession>
<evidence type="ECO:0000313" key="1">
    <source>
        <dbReference type="EMBL" id="AGM29812.1"/>
    </source>
</evidence>
<name>A0AB33ADC9_9MYCO</name>
<sequence>MAVDRLDGYLLLTMSDFEMYGCYLLDTDRHAAEGFHRGLTITLLERHVEGTWEAEAEKRTFTVREVDLTQLPTHSQPYFHTAGIKEVVRRAIDCADISTTDRETLRAHLAASTLSRTEAPMILNLHEGAVPERVSGLSDGPLDIRAHHYDSARGTYIGEFLFRVHNGRINYIEYVWVTDDPPSIWPGAEVISFQPPHWMTADLSVEILPEFRDKLPEKGFTVGSRSAMLRFHQGYVGMLITGIYRVPGQQHYRVRVATWKDFTPFAVRSGALFMLWCGGDFGRGVVLQGSQL</sequence>